<evidence type="ECO:0000313" key="2">
    <source>
        <dbReference type="Proteomes" id="UP000001025"/>
    </source>
</evidence>
<dbReference type="PATRIC" id="fig|243090.15.peg.976"/>
<proteinExistence type="predicted"/>
<accession>Q7UWC1</accession>
<dbReference type="OrthoDB" id="228844at2"/>
<reference evidence="1 2" key="1">
    <citation type="journal article" date="2003" name="Proc. Natl. Acad. Sci. U.S.A.">
        <title>Complete genome sequence of the marine planctomycete Pirellula sp. strain 1.</title>
        <authorList>
            <person name="Gloeckner F.O."/>
            <person name="Kube M."/>
            <person name="Bauer M."/>
            <person name="Teeling H."/>
            <person name="Lombardot T."/>
            <person name="Ludwig W."/>
            <person name="Gade D."/>
            <person name="Beck A."/>
            <person name="Borzym K."/>
            <person name="Heitmann K."/>
            <person name="Rabus R."/>
            <person name="Schlesner H."/>
            <person name="Amann R."/>
            <person name="Reinhardt R."/>
        </authorList>
    </citation>
    <scope>NUCLEOTIDE SEQUENCE [LARGE SCALE GENOMIC DNA]</scope>
    <source>
        <strain evidence="2">DSM 10527 / NCIMB 13988 / SH1</strain>
    </source>
</reference>
<dbReference type="KEGG" id="rba:RB2136"/>
<protein>
    <recommendedName>
        <fullName evidence="3">Leucine Rich repeats (2 copies)</fullName>
    </recommendedName>
</protein>
<evidence type="ECO:0000313" key="1">
    <source>
        <dbReference type="EMBL" id="CAD72445.1"/>
    </source>
</evidence>
<organism evidence="1 2">
    <name type="scientific">Rhodopirellula baltica (strain DSM 10527 / NCIMB 13988 / SH1)</name>
    <dbReference type="NCBI Taxonomy" id="243090"/>
    <lineage>
        <taxon>Bacteria</taxon>
        <taxon>Pseudomonadati</taxon>
        <taxon>Planctomycetota</taxon>
        <taxon>Planctomycetia</taxon>
        <taxon>Pirellulales</taxon>
        <taxon>Pirellulaceae</taxon>
        <taxon>Rhodopirellula</taxon>
    </lineage>
</organism>
<sequence length="660" mass="72779">MIMNKTFRSAACNDVDAKKQTAAIAAANTQRPASVQRFFMLKKWLGGGEVGKGFANTFARAPLYLIVLAFLSISQAPAIVRADEDLQSPSSPKRDSGDSIDRVTAFIPLPAAADPIALSKPDSAGTPLFLTPDVAARSDSPNAADEIWSAYIDLWKAHHADPSQAELRTLFGLPTGADVLITQRRGRVAPSELQWRPGSFRVWQTDHFEILSQADDVESRRVAESLEREYWVWTQVFFPIWAGRDQVALVTNDWNRQSTTADAHLKSLSSPARIKHGQRHRVVLLSDAESYRATVALAFQNTDSNAVAASTGFYSDTLRLSFFFPQQDLSSLHHEVCHQLFTEASANASRRRPTRGQLFATATTKDFWLVEGIAGYFESLRYEQSLAYVGGWESPRLQLARYQALIGGVPIASLGNLQGIRDDIQSKPDLARWYSQASLRTHFLMDSAGPSVRRSLIKQLADLYSPSKKAAEVDPPATAAEINPAGILRSLRVDDAHISQNPVKGDLSTLCLAGCEVTREGLSKQKPISGLTWCDLSRLPITDVDVRRLVADTNRMDQLSLEATGVSNEIVPLFRGATQLRELDLSYTAIDDTAVQSIPSSVETLWLTGTNLTDQAIDTLAALPRLQTIDIQRTKITEQGLQRFRQAKPNCQLNPLNIPE</sequence>
<dbReference type="eggNOG" id="COG4886">
    <property type="taxonomic scope" value="Bacteria"/>
</dbReference>
<dbReference type="Gene3D" id="3.80.10.10">
    <property type="entry name" value="Ribonuclease Inhibitor"/>
    <property type="match status" value="1"/>
</dbReference>
<dbReference type="EnsemblBacteria" id="CAD72445">
    <property type="protein sequence ID" value="CAD72445"/>
    <property type="gene ID" value="RB2136"/>
</dbReference>
<gene>
    <name evidence="1" type="ordered locus">RB2136</name>
</gene>
<evidence type="ECO:0008006" key="3">
    <source>
        <dbReference type="Google" id="ProtNLM"/>
    </source>
</evidence>
<dbReference type="InParanoid" id="Q7UWC1"/>
<dbReference type="InterPro" id="IPR032675">
    <property type="entry name" value="LRR_dom_sf"/>
</dbReference>
<dbReference type="Proteomes" id="UP000001025">
    <property type="component" value="Chromosome"/>
</dbReference>
<dbReference type="STRING" id="243090.RB2136"/>
<dbReference type="HOGENOM" id="CLU_415537_0_0_0"/>
<dbReference type="SUPFAM" id="SSF52047">
    <property type="entry name" value="RNI-like"/>
    <property type="match status" value="1"/>
</dbReference>
<keyword evidence="2" id="KW-1185">Reference proteome</keyword>
<dbReference type="AlphaFoldDB" id="Q7UWC1"/>
<name>Q7UWC1_RHOBA</name>
<dbReference type="EMBL" id="BX294136">
    <property type="protein sequence ID" value="CAD72445.1"/>
    <property type="molecule type" value="Genomic_DNA"/>
</dbReference>